<protein>
    <recommendedName>
        <fullName evidence="4">HEAT repeat domain-containing protein</fullName>
    </recommendedName>
</protein>
<name>A0ABW7BVP1_9ACTN</name>
<reference evidence="2 3" key="1">
    <citation type="submission" date="2024-10" db="EMBL/GenBank/DDBJ databases">
        <title>The Natural Products Discovery Center: Release of the First 8490 Sequenced Strains for Exploring Actinobacteria Biosynthetic Diversity.</title>
        <authorList>
            <person name="Kalkreuter E."/>
            <person name="Kautsar S.A."/>
            <person name="Yang D."/>
            <person name="Bader C.D."/>
            <person name="Teijaro C.N."/>
            <person name="Fluegel L."/>
            <person name="Davis C.M."/>
            <person name="Simpson J.R."/>
            <person name="Lauterbach L."/>
            <person name="Steele A.D."/>
            <person name="Gui C."/>
            <person name="Meng S."/>
            <person name="Li G."/>
            <person name="Viehrig K."/>
            <person name="Ye F."/>
            <person name="Su P."/>
            <person name="Kiefer A.F."/>
            <person name="Nichols A."/>
            <person name="Cepeda A.J."/>
            <person name="Yan W."/>
            <person name="Fan B."/>
            <person name="Jiang Y."/>
            <person name="Adhikari A."/>
            <person name="Zheng C.-J."/>
            <person name="Schuster L."/>
            <person name="Cowan T.M."/>
            <person name="Smanski M.J."/>
            <person name="Chevrette M.G."/>
            <person name="De Carvalho L.P.S."/>
            <person name="Shen B."/>
        </authorList>
    </citation>
    <scope>NUCLEOTIDE SEQUENCE [LARGE SCALE GENOMIC DNA]</scope>
    <source>
        <strain evidence="2 3">NPDC048229</strain>
    </source>
</reference>
<evidence type="ECO:0000256" key="1">
    <source>
        <dbReference type="SAM" id="MobiDB-lite"/>
    </source>
</evidence>
<dbReference type="Gene3D" id="1.25.10.10">
    <property type="entry name" value="Leucine-rich Repeat Variant"/>
    <property type="match status" value="1"/>
</dbReference>
<dbReference type="Proteomes" id="UP001604282">
    <property type="component" value="Unassembled WGS sequence"/>
</dbReference>
<keyword evidence="3" id="KW-1185">Reference proteome</keyword>
<evidence type="ECO:0000313" key="2">
    <source>
        <dbReference type="EMBL" id="MFG3190231.1"/>
    </source>
</evidence>
<gene>
    <name evidence="2" type="ORF">ACGFYS_14985</name>
</gene>
<evidence type="ECO:0008006" key="4">
    <source>
        <dbReference type="Google" id="ProtNLM"/>
    </source>
</evidence>
<dbReference type="InterPro" id="IPR016024">
    <property type="entry name" value="ARM-type_fold"/>
</dbReference>
<feature type="region of interest" description="Disordered" evidence="1">
    <location>
        <begin position="1"/>
        <end position="26"/>
    </location>
</feature>
<dbReference type="EMBL" id="JBICZW010000008">
    <property type="protein sequence ID" value="MFG3190231.1"/>
    <property type="molecule type" value="Genomic_DNA"/>
</dbReference>
<comment type="caution">
    <text evidence="2">The sequence shown here is derived from an EMBL/GenBank/DDBJ whole genome shotgun (WGS) entry which is preliminary data.</text>
</comment>
<organism evidence="2 3">
    <name type="scientific">Streptomyces omiyaensis</name>
    <dbReference type="NCBI Taxonomy" id="68247"/>
    <lineage>
        <taxon>Bacteria</taxon>
        <taxon>Bacillati</taxon>
        <taxon>Actinomycetota</taxon>
        <taxon>Actinomycetes</taxon>
        <taxon>Kitasatosporales</taxon>
        <taxon>Streptomycetaceae</taxon>
        <taxon>Streptomyces</taxon>
    </lineage>
</organism>
<evidence type="ECO:0000313" key="3">
    <source>
        <dbReference type="Proteomes" id="UP001604282"/>
    </source>
</evidence>
<sequence>MTTDRPPATPHLRGDEPLPHGTTQAPAAGAPWYAGELYGAAWAGPADAVRLASVRTALRAARGPEGRRVLLGFLEVCEDSEIRVRSLRQALAAQLLTAGDLAGLALRHHDRRVRRLAARVLPELPGAGPLPDRLASADDPAIRGEAVARFRAAGRTDALAAHLADPSPWVRGLARAGLREAGDDPHARLRTLCADPAAVTPPAVSGLAEERDPADVPLLRTLTGHADGGVRARALDGLRLLGALTDAELPPYADDPDPRVGAIVLRTLRDDPEALRGLLGHRHARVRARALSLLHRHGAVGWDEALTHFADPAPEAARAARRVLSSLAHGHTTERLVALAAPGGTPALRALAMDLLGHRYDDRALLHALRLLDDPQPGVRAAARRQARRLRRWSDASPTGLYGEEIRALYAAHPEFAPRRCSACEGPGTPGCLA</sequence>
<dbReference type="SUPFAM" id="SSF48371">
    <property type="entry name" value="ARM repeat"/>
    <property type="match status" value="1"/>
</dbReference>
<dbReference type="InterPro" id="IPR011989">
    <property type="entry name" value="ARM-like"/>
</dbReference>
<dbReference type="RefSeq" id="WP_392882062.1">
    <property type="nucleotide sequence ID" value="NZ_JBICZW010000008.1"/>
</dbReference>
<accession>A0ABW7BVP1</accession>
<proteinExistence type="predicted"/>